<reference evidence="2 3" key="1">
    <citation type="submission" date="2019-02" db="EMBL/GenBank/DDBJ databases">
        <title>Genome sequencing of the rare red list fungi Hericium alpestre (H. flagellum).</title>
        <authorList>
            <person name="Buettner E."/>
            <person name="Kellner H."/>
        </authorList>
    </citation>
    <scope>NUCLEOTIDE SEQUENCE [LARGE SCALE GENOMIC DNA]</scope>
    <source>
        <strain evidence="2 3">DSM 108284</strain>
    </source>
</reference>
<evidence type="ECO:0000313" key="3">
    <source>
        <dbReference type="Proteomes" id="UP000298061"/>
    </source>
</evidence>
<proteinExistence type="predicted"/>
<dbReference type="AlphaFoldDB" id="A0A4Y9ZWN2"/>
<evidence type="ECO:0000313" key="2">
    <source>
        <dbReference type="EMBL" id="TFY79296.1"/>
    </source>
</evidence>
<accession>A0A4Y9ZWN2</accession>
<feature type="compositionally biased region" description="Acidic residues" evidence="1">
    <location>
        <begin position="82"/>
        <end position="93"/>
    </location>
</feature>
<feature type="region of interest" description="Disordered" evidence="1">
    <location>
        <begin position="79"/>
        <end position="103"/>
    </location>
</feature>
<dbReference type="STRING" id="135208.A0A4Y9ZWN2"/>
<comment type="caution">
    <text evidence="2">The sequence shown here is derived from an EMBL/GenBank/DDBJ whole genome shotgun (WGS) entry which is preliminary data.</text>
</comment>
<dbReference type="OrthoDB" id="3366231at2759"/>
<name>A0A4Y9ZWN2_9AGAM</name>
<dbReference type="Proteomes" id="UP000298061">
    <property type="component" value="Unassembled WGS sequence"/>
</dbReference>
<protein>
    <recommendedName>
        <fullName evidence="4">Helitron helicase-like domain-containing protein</fullName>
    </recommendedName>
</protein>
<sequence length="758" mass="85466">MNQDLPSLLRRLTVDEIETNFVVNSSAVRNLWKTALINYVVGHDAKAADKGKPIADAAVAASVERMNAAREIASQAEGMGVNDDDGSVVDEDEQRQTRATGPHFTDWNPVSIAVHSERCPHCDAWRFVGESATFCCNGGKYIAPPLPPLPANFDPVLSYRKISQESRRLNNTFAFTSIGATDGHGPGRGGFYNQVLPAYVAAHGRVYHRLFAGNHGGEHALKWYLFDELDQQLQSGMQWQLPENVVLSTRRGLFDVNPFIREIRSLAAEATAAVASIDIRAHVAQGEVSALLCLDNTTSVTPRQVRIWPYNTEEFQYINSLSRLYEPLQYPILFPHGTLGWTPPLNVHDDDDITADTDSPTSHISQIWLYRGYFLREECFLRFGRLAQEYAVDMFSRVQESRLSYIYANQKRLRKEEAELMGDNYDLPDHDNIFLPASFLGDWHLKDLRRVFKSPRYRVHVIEFQKCGLLHAHIAIKVVDPYVDPHEIDSIVSACLPKDADDRSLVEEFMIHKHSGPGGSVGDKDGCRTKDGTCRHHFPKLLAEKPHIDPSTGRVVYKRLKEADRWVVPHNVAFLRRHNCHINFEIAGTTSLFQYLYKYLYKGPDYTFFRCTHDDDDDSGIDEIDTYVRARRMPAHLSSSGPEYSPTVYVCLPPQKARSGHLNEANEGHLAFEEAIQSLRTPAQLRFLFTELISDGAPALPIWTAFHAHLAQDFAQTMSPDLAINEVLLTVAAALDERGQSLTDFGLPCPREHSREVT</sequence>
<evidence type="ECO:0008006" key="4">
    <source>
        <dbReference type="Google" id="ProtNLM"/>
    </source>
</evidence>
<organism evidence="2 3">
    <name type="scientific">Hericium alpestre</name>
    <dbReference type="NCBI Taxonomy" id="135208"/>
    <lineage>
        <taxon>Eukaryota</taxon>
        <taxon>Fungi</taxon>
        <taxon>Dikarya</taxon>
        <taxon>Basidiomycota</taxon>
        <taxon>Agaricomycotina</taxon>
        <taxon>Agaricomycetes</taxon>
        <taxon>Russulales</taxon>
        <taxon>Hericiaceae</taxon>
        <taxon>Hericium</taxon>
    </lineage>
</organism>
<dbReference type="EMBL" id="SFCI01000525">
    <property type="protein sequence ID" value="TFY79296.1"/>
    <property type="molecule type" value="Genomic_DNA"/>
</dbReference>
<dbReference type="PANTHER" id="PTHR10492">
    <property type="match status" value="1"/>
</dbReference>
<keyword evidence="3" id="KW-1185">Reference proteome</keyword>
<dbReference type="PANTHER" id="PTHR10492:SF57">
    <property type="entry name" value="ATP-DEPENDENT DNA HELICASE"/>
    <property type="match status" value="1"/>
</dbReference>
<evidence type="ECO:0000256" key="1">
    <source>
        <dbReference type="SAM" id="MobiDB-lite"/>
    </source>
</evidence>
<gene>
    <name evidence="2" type="ORF">EWM64_g4717</name>
</gene>